<feature type="non-terminal residue" evidence="2">
    <location>
        <position position="1"/>
    </location>
</feature>
<dbReference type="SUPFAM" id="SSF50814">
    <property type="entry name" value="Lipocalins"/>
    <property type="match status" value="1"/>
</dbReference>
<dbReference type="EMBL" id="GEFH01001444">
    <property type="protein sequence ID" value="JAP67137.1"/>
    <property type="molecule type" value="mRNA"/>
</dbReference>
<feature type="signal peptide" evidence="1">
    <location>
        <begin position="1"/>
        <end position="26"/>
    </location>
</feature>
<organism evidence="2">
    <name type="scientific">Hyalomma excavatum</name>
    <dbReference type="NCBI Taxonomy" id="257692"/>
    <lineage>
        <taxon>Eukaryota</taxon>
        <taxon>Metazoa</taxon>
        <taxon>Ecdysozoa</taxon>
        <taxon>Arthropoda</taxon>
        <taxon>Chelicerata</taxon>
        <taxon>Arachnida</taxon>
        <taxon>Acari</taxon>
        <taxon>Parasitiformes</taxon>
        <taxon>Ixodida</taxon>
        <taxon>Ixodoidea</taxon>
        <taxon>Ixodidae</taxon>
        <taxon>Hyalomminae</taxon>
        <taxon>Hyalomma</taxon>
    </lineage>
</organism>
<protein>
    <submittedName>
        <fullName evidence="2">Uncharacterized protein</fullName>
    </submittedName>
</protein>
<feature type="chain" id="PRO_5007283866" evidence="1">
    <location>
        <begin position="27"/>
        <end position="182"/>
    </location>
</feature>
<name>A0A131XKN9_9ACAR</name>
<evidence type="ECO:0000256" key="1">
    <source>
        <dbReference type="SAM" id="SignalP"/>
    </source>
</evidence>
<proteinExistence type="evidence at transcript level"/>
<dbReference type="Gene3D" id="2.40.128.20">
    <property type="match status" value="1"/>
</dbReference>
<evidence type="ECO:0000313" key="2">
    <source>
        <dbReference type="EMBL" id="JAP67137.1"/>
    </source>
</evidence>
<dbReference type="InterPro" id="IPR012674">
    <property type="entry name" value="Calycin"/>
</dbReference>
<sequence length="182" mass="20658">VLSCTMNLMLTIVFGTCFHIQAPARSESTPKLEDLKQALNTEGPFWVNMRNYSSDQDCSIWFKLYLRKDSYLFVSRYKNGQREVKQEKLKAKLVTEGGQPTMKIHRSGQKETSCLLKFWSSNEKCAIFQYLDGPCEQRIWDSKVGSNLSSCDSEYSTLCGKAKYTLNKEKCIDPSASSIGSS</sequence>
<accession>A0A131XKN9</accession>
<reference evidence="2" key="1">
    <citation type="journal article" date="2017" name="Ticks Tick Borne Dis.">
        <title>An insight into the sialome of Hyalomma excavatum.</title>
        <authorList>
            <person name="Ribeiro J.M."/>
            <person name="Slovak M."/>
            <person name="Francischetti I.M."/>
        </authorList>
    </citation>
    <scope>NUCLEOTIDE SEQUENCE</scope>
    <source>
        <strain evidence="2">Samish</strain>
        <tissue evidence="2">Salivary glands</tissue>
    </source>
</reference>
<dbReference type="AlphaFoldDB" id="A0A131XKN9"/>
<keyword evidence="1" id="KW-0732">Signal</keyword>